<dbReference type="RefSeq" id="XP_062647151.1">
    <property type="nucleotide sequence ID" value="XM_062787479.1"/>
</dbReference>
<dbReference type="GeneID" id="87824249"/>
<gene>
    <name evidence="1" type="ORF">N657DRAFT_461325</name>
</gene>
<proteinExistence type="predicted"/>
<dbReference type="Proteomes" id="UP001302602">
    <property type="component" value="Unassembled WGS sequence"/>
</dbReference>
<reference evidence="1" key="1">
    <citation type="journal article" date="2023" name="Mol. Phylogenet. Evol.">
        <title>Genome-scale phylogeny and comparative genomics of the fungal order Sordariales.</title>
        <authorList>
            <person name="Hensen N."/>
            <person name="Bonometti L."/>
            <person name="Westerberg I."/>
            <person name="Brannstrom I.O."/>
            <person name="Guillou S."/>
            <person name="Cros-Aarteil S."/>
            <person name="Calhoun S."/>
            <person name="Haridas S."/>
            <person name="Kuo A."/>
            <person name="Mondo S."/>
            <person name="Pangilinan J."/>
            <person name="Riley R."/>
            <person name="LaButti K."/>
            <person name="Andreopoulos B."/>
            <person name="Lipzen A."/>
            <person name="Chen C."/>
            <person name="Yan M."/>
            <person name="Daum C."/>
            <person name="Ng V."/>
            <person name="Clum A."/>
            <person name="Steindorff A."/>
            <person name="Ohm R.A."/>
            <person name="Martin F."/>
            <person name="Silar P."/>
            <person name="Natvig D.O."/>
            <person name="Lalanne C."/>
            <person name="Gautier V."/>
            <person name="Ament-Velasquez S.L."/>
            <person name="Kruys A."/>
            <person name="Hutchinson M.I."/>
            <person name="Powell A.J."/>
            <person name="Barry K."/>
            <person name="Miller A.N."/>
            <person name="Grigoriev I.V."/>
            <person name="Debuchy R."/>
            <person name="Gladieux P."/>
            <person name="Hiltunen Thoren M."/>
            <person name="Johannesson H."/>
        </authorList>
    </citation>
    <scope>NUCLEOTIDE SEQUENCE</scope>
    <source>
        <strain evidence="1">CBS 731.68</strain>
    </source>
</reference>
<sequence length="179" mass="19740">MPCRSKPWLISLIWRREWSRSRDLGRQMRPNPRGEFAVLLQMCSRQSSSQPCRETRSPAVHSCVFDDSHSLRQGVTCDAGRAMTSPGSNDPVTLKICSDEDPLLGCWSRKPSLASAGASVAAAKSPDAGQFSSLRDQLSCLFHLRMACRLAQGKAAEAGRWCQQPGEHGENKVLKGKDR</sequence>
<dbReference type="AlphaFoldDB" id="A0AAN6Z2N8"/>
<reference evidence="1" key="2">
    <citation type="submission" date="2023-05" db="EMBL/GenBank/DDBJ databases">
        <authorList>
            <consortium name="Lawrence Berkeley National Laboratory"/>
            <person name="Steindorff A."/>
            <person name="Hensen N."/>
            <person name="Bonometti L."/>
            <person name="Westerberg I."/>
            <person name="Brannstrom I.O."/>
            <person name="Guillou S."/>
            <person name="Cros-Aarteil S."/>
            <person name="Calhoun S."/>
            <person name="Haridas S."/>
            <person name="Kuo A."/>
            <person name="Mondo S."/>
            <person name="Pangilinan J."/>
            <person name="Riley R."/>
            <person name="Labutti K."/>
            <person name="Andreopoulos B."/>
            <person name="Lipzen A."/>
            <person name="Chen C."/>
            <person name="Yanf M."/>
            <person name="Daum C."/>
            <person name="Ng V."/>
            <person name="Clum A."/>
            <person name="Ohm R."/>
            <person name="Martin F."/>
            <person name="Silar P."/>
            <person name="Natvig D."/>
            <person name="Lalanne C."/>
            <person name="Gautier V."/>
            <person name="Ament-Velasquez S.L."/>
            <person name="Kruys A."/>
            <person name="Hutchinson M.I."/>
            <person name="Powell A.J."/>
            <person name="Barry K."/>
            <person name="Miller A.N."/>
            <person name="Grigoriev I.V."/>
            <person name="Debuchy R."/>
            <person name="Gladieux P."/>
            <person name="Thoren M.H."/>
            <person name="Johannesson H."/>
        </authorList>
    </citation>
    <scope>NUCLEOTIDE SEQUENCE</scope>
    <source>
        <strain evidence="1">CBS 731.68</strain>
    </source>
</reference>
<organism evidence="1 2">
    <name type="scientific">Parathielavia appendiculata</name>
    <dbReference type="NCBI Taxonomy" id="2587402"/>
    <lineage>
        <taxon>Eukaryota</taxon>
        <taxon>Fungi</taxon>
        <taxon>Dikarya</taxon>
        <taxon>Ascomycota</taxon>
        <taxon>Pezizomycotina</taxon>
        <taxon>Sordariomycetes</taxon>
        <taxon>Sordariomycetidae</taxon>
        <taxon>Sordariales</taxon>
        <taxon>Chaetomiaceae</taxon>
        <taxon>Parathielavia</taxon>
    </lineage>
</organism>
<keyword evidence="2" id="KW-1185">Reference proteome</keyword>
<comment type="caution">
    <text evidence="1">The sequence shown here is derived from an EMBL/GenBank/DDBJ whole genome shotgun (WGS) entry which is preliminary data.</text>
</comment>
<protein>
    <submittedName>
        <fullName evidence="1">Uncharacterized protein</fullName>
    </submittedName>
</protein>
<dbReference type="EMBL" id="MU853229">
    <property type="protein sequence ID" value="KAK4123380.1"/>
    <property type="molecule type" value="Genomic_DNA"/>
</dbReference>
<evidence type="ECO:0000313" key="1">
    <source>
        <dbReference type="EMBL" id="KAK4123380.1"/>
    </source>
</evidence>
<accession>A0AAN6Z2N8</accession>
<evidence type="ECO:0000313" key="2">
    <source>
        <dbReference type="Proteomes" id="UP001302602"/>
    </source>
</evidence>
<name>A0AAN6Z2N8_9PEZI</name>